<evidence type="ECO:0000313" key="1">
    <source>
        <dbReference type="EMBL" id="GGE49121.1"/>
    </source>
</evidence>
<evidence type="ECO:0000313" key="2">
    <source>
        <dbReference type="Proteomes" id="UP000628775"/>
    </source>
</evidence>
<dbReference type="AlphaFoldDB" id="A0A8J3DY34"/>
<gene>
    <name evidence="1" type="ORF">GCM10011391_29930</name>
</gene>
<proteinExistence type="predicted"/>
<dbReference type="RefSeq" id="WP_188695940.1">
    <property type="nucleotide sequence ID" value="NZ_BMIR01000016.1"/>
</dbReference>
<dbReference type="EMBL" id="BMIR01000016">
    <property type="protein sequence ID" value="GGE49121.1"/>
    <property type="molecule type" value="Genomic_DNA"/>
</dbReference>
<reference evidence="1" key="1">
    <citation type="journal article" date="2014" name="Int. J. Syst. Evol. Microbiol.">
        <title>Complete genome sequence of Corynebacterium casei LMG S-19264T (=DSM 44701T), isolated from a smear-ripened cheese.</title>
        <authorList>
            <consortium name="US DOE Joint Genome Institute (JGI-PGF)"/>
            <person name="Walter F."/>
            <person name="Albersmeier A."/>
            <person name="Kalinowski J."/>
            <person name="Ruckert C."/>
        </authorList>
    </citation>
    <scope>NUCLEOTIDE SEQUENCE</scope>
    <source>
        <strain evidence="1">CGMCC 1.15371</strain>
    </source>
</reference>
<organism evidence="1 2">
    <name type="scientific">Pullulanibacillus camelliae</name>
    <dbReference type="NCBI Taxonomy" id="1707096"/>
    <lineage>
        <taxon>Bacteria</taxon>
        <taxon>Bacillati</taxon>
        <taxon>Bacillota</taxon>
        <taxon>Bacilli</taxon>
        <taxon>Bacillales</taxon>
        <taxon>Sporolactobacillaceae</taxon>
        <taxon>Pullulanibacillus</taxon>
    </lineage>
</organism>
<keyword evidence="2" id="KW-1185">Reference proteome</keyword>
<dbReference type="Proteomes" id="UP000628775">
    <property type="component" value="Unassembled WGS sequence"/>
</dbReference>
<sequence>MKRKRYVRVGTGGRAAFYYSALVTAFKETADLVAFCDINKQRLNYANKLLENKYQMNG</sequence>
<comment type="caution">
    <text evidence="1">The sequence shown here is derived from an EMBL/GenBank/DDBJ whole genome shotgun (WGS) entry which is preliminary data.</text>
</comment>
<reference evidence="1" key="2">
    <citation type="submission" date="2020-09" db="EMBL/GenBank/DDBJ databases">
        <authorList>
            <person name="Sun Q."/>
            <person name="Zhou Y."/>
        </authorList>
    </citation>
    <scope>NUCLEOTIDE SEQUENCE</scope>
    <source>
        <strain evidence="1">CGMCC 1.15371</strain>
    </source>
</reference>
<protein>
    <submittedName>
        <fullName evidence="1">Uncharacterized protein</fullName>
    </submittedName>
</protein>
<accession>A0A8J3DY34</accession>
<name>A0A8J3DY34_9BACL</name>